<dbReference type="Gene3D" id="1.10.260.40">
    <property type="entry name" value="lambda repressor-like DNA-binding domains"/>
    <property type="match status" value="1"/>
</dbReference>
<keyword evidence="1" id="KW-0812">Transmembrane</keyword>
<evidence type="ECO:0008006" key="4">
    <source>
        <dbReference type="Google" id="ProtNLM"/>
    </source>
</evidence>
<accession>A0A1F6BR01</accession>
<evidence type="ECO:0000256" key="1">
    <source>
        <dbReference type="SAM" id="Phobius"/>
    </source>
</evidence>
<feature type="transmembrane region" description="Helical" evidence="1">
    <location>
        <begin position="137"/>
        <end position="159"/>
    </location>
</feature>
<keyword evidence="1" id="KW-0472">Membrane</keyword>
<gene>
    <name evidence="2" type="ORF">A3D55_02580</name>
</gene>
<dbReference type="InterPro" id="IPR010982">
    <property type="entry name" value="Lambda_DNA-bd_dom_sf"/>
</dbReference>
<sequence length="264" mass="29682">MKPTPIMVGDSRYIRNARLCQKPSRDKIVIMTDEFKNSFSDIILEAMRAKGVSLDYLSQTTGISDRFLSLLIEKRVEELPPSPYLHGYIIKISKALGLDGEQVWIKHFKDADFVRKTGTSNTLPGNMFLRRRLNKKIVAFSVLGIIVAVYVFVRLYSYFGTPELSLSGVEDNMVVKEENFTLKGKTPPTNDLILNGEQIYLSSDGSFEKEIKLSPGFNTLKFNVKKFLGKEYTIEKRIFFEVATSAPAIVPEFETSGELSGGGL</sequence>
<dbReference type="GO" id="GO:0003677">
    <property type="term" value="F:DNA binding"/>
    <property type="evidence" value="ECO:0007669"/>
    <property type="project" value="InterPro"/>
</dbReference>
<dbReference type="InterPro" id="IPR013783">
    <property type="entry name" value="Ig-like_fold"/>
</dbReference>
<protein>
    <recommendedName>
        <fullName evidence="4">HTH cro/C1-type domain-containing protein</fullName>
    </recommendedName>
</protein>
<comment type="caution">
    <text evidence="2">The sequence shown here is derived from an EMBL/GenBank/DDBJ whole genome shotgun (WGS) entry which is preliminary data.</text>
</comment>
<reference evidence="2 3" key="1">
    <citation type="journal article" date="2016" name="Nat. Commun.">
        <title>Thousands of microbial genomes shed light on interconnected biogeochemical processes in an aquifer system.</title>
        <authorList>
            <person name="Anantharaman K."/>
            <person name="Brown C.T."/>
            <person name="Hug L.A."/>
            <person name="Sharon I."/>
            <person name="Castelle C.J."/>
            <person name="Probst A.J."/>
            <person name="Thomas B.C."/>
            <person name="Singh A."/>
            <person name="Wilkins M.J."/>
            <person name="Karaoz U."/>
            <person name="Brodie E.L."/>
            <person name="Williams K.H."/>
            <person name="Hubbard S.S."/>
            <person name="Banfield J.F."/>
        </authorList>
    </citation>
    <scope>NUCLEOTIDE SEQUENCE [LARGE SCALE GENOMIC DNA]</scope>
</reference>
<dbReference type="Pfam" id="PF13413">
    <property type="entry name" value="HTH_25"/>
    <property type="match status" value="1"/>
</dbReference>
<dbReference type="AlphaFoldDB" id="A0A1F6BR01"/>
<evidence type="ECO:0000313" key="2">
    <source>
        <dbReference type="EMBL" id="OGG39263.1"/>
    </source>
</evidence>
<name>A0A1F6BR01_9BACT</name>
<organism evidence="2 3">
    <name type="scientific">Candidatus Jorgensenbacteria bacterium RIFCSPHIGHO2_02_FULL_45_20</name>
    <dbReference type="NCBI Taxonomy" id="1798470"/>
    <lineage>
        <taxon>Bacteria</taxon>
        <taxon>Candidatus Joergenseniibacteriota</taxon>
    </lineage>
</organism>
<dbReference type="STRING" id="1798470.A3D55_02580"/>
<dbReference type="EMBL" id="MFKJ01000003">
    <property type="protein sequence ID" value="OGG39263.1"/>
    <property type="molecule type" value="Genomic_DNA"/>
</dbReference>
<keyword evidence="1" id="KW-1133">Transmembrane helix</keyword>
<dbReference type="Gene3D" id="2.60.40.10">
    <property type="entry name" value="Immunoglobulins"/>
    <property type="match status" value="1"/>
</dbReference>
<dbReference type="Proteomes" id="UP000178825">
    <property type="component" value="Unassembled WGS sequence"/>
</dbReference>
<proteinExistence type="predicted"/>
<evidence type="ECO:0000313" key="3">
    <source>
        <dbReference type="Proteomes" id="UP000178825"/>
    </source>
</evidence>